<sequence>MKMSPKQFITGFLTKNNSPPQIASLHVDYQVWQDFYNKIGTNHRQQFPQDSRGVCPMDSVYTGRGNIDITRAIDTKGMLPVGIFPKRAHGYT</sequence>
<dbReference type="Proteomes" id="UP000238274">
    <property type="component" value="Unassembled WGS sequence"/>
</dbReference>
<accession>A0A2S4UBZ5</accession>
<reference evidence="2" key="2">
    <citation type="journal article" date="2018" name="BMC Genomics">
        <title>Genomic insights into host adaptation between the wheat stripe rust pathogen (Puccinia striiformis f. sp. tritici) and the barley stripe rust pathogen (Puccinia striiformis f. sp. hordei).</title>
        <authorList>
            <person name="Xia C."/>
            <person name="Wang M."/>
            <person name="Yin C."/>
            <person name="Cornejo O.E."/>
            <person name="Hulbert S.H."/>
            <person name="Chen X."/>
        </authorList>
    </citation>
    <scope>NUCLEOTIDE SEQUENCE [LARGE SCALE GENOMIC DNA]</scope>
    <source>
        <strain evidence="2">93TX-2</strain>
    </source>
</reference>
<reference evidence="1 2" key="1">
    <citation type="submission" date="2017-12" db="EMBL/GenBank/DDBJ databases">
        <title>Gene loss provides genomic basis for host adaptation in cereal stripe rust fungi.</title>
        <authorList>
            <person name="Xia C."/>
        </authorList>
    </citation>
    <scope>NUCLEOTIDE SEQUENCE [LARGE SCALE GENOMIC DNA]</scope>
    <source>
        <strain evidence="1 2">93TX-2</strain>
    </source>
</reference>
<dbReference type="AlphaFoldDB" id="A0A2S4UBZ5"/>
<reference evidence="2" key="3">
    <citation type="journal article" date="2018" name="Mol. Plant Microbe Interact.">
        <title>Genome sequence resources for the wheat stripe rust pathogen (Puccinia striiformis f. sp. tritici) and the barley stripe rust pathogen (Puccinia striiformis f. sp. hordei).</title>
        <authorList>
            <person name="Xia C."/>
            <person name="Wang M."/>
            <person name="Yin C."/>
            <person name="Cornejo O.E."/>
            <person name="Hulbert S.H."/>
            <person name="Chen X."/>
        </authorList>
    </citation>
    <scope>NUCLEOTIDE SEQUENCE [LARGE SCALE GENOMIC DNA]</scope>
    <source>
        <strain evidence="2">93TX-2</strain>
    </source>
</reference>
<evidence type="ECO:0000313" key="1">
    <source>
        <dbReference type="EMBL" id="POV94731.1"/>
    </source>
</evidence>
<evidence type="ECO:0000313" key="2">
    <source>
        <dbReference type="Proteomes" id="UP000238274"/>
    </source>
</evidence>
<name>A0A2S4UBZ5_9BASI</name>
<dbReference type="EMBL" id="PKSM01000465">
    <property type="protein sequence ID" value="POV94731.1"/>
    <property type="molecule type" value="Genomic_DNA"/>
</dbReference>
<keyword evidence="2" id="KW-1185">Reference proteome</keyword>
<organism evidence="1 2">
    <name type="scientific">Puccinia striiformis</name>
    <dbReference type="NCBI Taxonomy" id="27350"/>
    <lineage>
        <taxon>Eukaryota</taxon>
        <taxon>Fungi</taxon>
        <taxon>Dikarya</taxon>
        <taxon>Basidiomycota</taxon>
        <taxon>Pucciniomycotina</taxon>
        <taxon>Pucciniomycetes</taxon>
        <taxon>Pucciniales</taxon>
        <taxon>Pucciniaceae</taxon>
        <taxon>Puccinia</taxon>
    </lineage>
</organism>
<gene>
    <name evidence="1" type="ORF">PSHT_16055</name>
</gene>
<proteinExistence type="predicted"/>
<comment type="caution">
    <text evidence="1">The sequence shown here is derived from an EMBL/GenBank/DDBJ whole genome shotgun (WGS) entry which is preliminary data.</text>
</comment>
<protein>
    <submittedName>
        <fullName evidence="1">Uncharacterized protein</fullName>
    </submittedName>
</protein>
<dbReference type="VEuPathDB" id="FungiDB:PSHT_16055"/>